<dbReference type="EMBL" id="JAGQHS010000040">
    <property type="protein sequence ID" value="MCA9756049.1"/>
    <property type="molecule type" value="Genomic_DNA"/>
</dbReference>
<dbReference type="InterPro" id="IPR013517">
    <property type="entry name" value="FG-GAP"/>
</dbReference>
<evidence type="ECO:0000259" key="3">
    <source>
        <dbReference type="Pfam" id="PF07593"/>
    </source>
</evidence>
<dbReference type="InterPro" id="IPR028994">
    <property type="entry name" value="Integrin_alpha_N"/>
</dbReference>
<keyword evidence="1 2" id="KW-0732">Signal</keyword>
<feature type="signal peptide" evidence="2">
    <location>
        <begin position="1"/>
        <end position="28"/>
    </location>
</feature>
<evidence type="ECO:0000313" key="6">
    <source>
        <dbReference type="Proteomes" id="UP000739538"/>
    </source>
</evidence>
<proteinExistence type="predicted"/>
<dbReference type="AlphaFoldDB" id="A0A956SE82"/>
<dbReference type="Gene3D" id="2.60.40.4070">
    <property type="match status" value="1"/>
</dbReference>
<protein>
    <submittedName>
        <fullName evidence="5">VCBS repeat-containing protein</fullName>
    </submittedName>
</protein>
<feature type="domain" description="FlgD/Vpr Ig-like" evidence="4">
    <location>
        <begin position="546"/>
        <end position="606"/>
    </location>
</feature>
<name>A0A956SE82_UNCEI</name>
<dbReference type="PROSITE" id="PS51257">
    <property type="entry name" value="PROKAR_LIPOPROTEIN"/>
    <property type="match status" value="1"/>
</dbReference>
<reference evidence="5" key="1">
    <citation type="submission" date="2020-04" db="EMBL/GenBank/DDBJ databases">
        <authorList>
            <person name="Zhang T."/>
        </authorList>
    </citation>
    <scope>NUCLEOTIDE SEQUENCE</scope>
    <source>
        <strain evidence="5">HKST-UBA02</strain>
    </source>
</reference>
<dbReference type="InterPro" id="IPR011519">
    <property type="entry name" value="UnbV_ASPIC"/>
</dbReference>
<evidence type="ECO:0000259" key="4">
    <source>
        <dbReference type="Pfam" id="PF13860"/>
    </source>
</evidence>
<sequence length="623" mass="66581">MSRTHSARVVPSLGIVLACISFSSHAQAALVFSDVAPELGVEVESNSYWGAGVAFFDIDGDGDLDLYVVDGDGDPNLLFRNDGNRVFTEVGSQAGVNSSTFGKAVVPADIDNDGDADLLLTSYNPSDTNLLFRNDGGTFVDITSGSGFDFTGFSTGAAWADYDGDGLLDCYVGRYQGQRDYLLHNMGGGVFQDVAQTLGVDNQNGWTYQPAWFDYDFDGDLDLYVGNDDFFGGEENRLFRNDGGVFTDVSVASGAGISIATMGLAIADYDNDVDLDIYITNLAFGNVLLRNDGGVFTDVTAENGVAVNYICWGADFFDADNDGWLDLYVNASQEDGNPRPVGTEARGGGSLGAENRLFENLDGSGFADVSVASGTNNTGPSFCSAVGDYDEDGDLDLYVTNYWEFPGDEPSSFYENEHHPRGTVGDDFLRVDLIGTISNRDAVGAKVWILTSNGWQLRERRAGTGFLSSSESTLHFGLGNATTVERLFVQWPSGLAEEYQSIPAGTILTLVEGDGVPSDVDTTPAVKTGWSFVSATPNPVRETTRISLRGGAAPALVEVRDIQGRLVRTLAAPGATEFGGDVGIEWDRSDAQGRSVASGSYFLRLVSQGRTVDARRVLVLPAR</sequence>
<dbReference type="SUPFAM" id="SSF69318">
    <property type="entry name" value="Integrin alpha N-terminal domain"/>
    <property type="match status" value="1"/>
</dbReference>
<evidence type="ECO:0000256" key="2">
    <source>
        <dbReference type="SAM" id="SignalP"/>
    </source>
</evidence>
<dbReference type="InterPro" id="IPR025965">
    <property type="entry name" value="FlgD/Vpr_Ig-like"/>
</dbReference>
<evidence type="ECO:0000313" key="5">
    <source>
        <dbReference type="EMBL" id="MCA9756049.1"/>
    </source>
</evidence>
<accession>A0A956SE82</accession>
<gene>
    <name evidence="5" type="ORF">KDA27_09625</name>
</gene>
<comment type="caution">
    <text evidence="5">The sequence shown here is derived from an EMBL/GenBank/DDBJ whole genome shotgun (WGS) entry which is preliminary data.</text>
</comment>
<dbReference type="Pfam" id="PF07593">
    <property type="entry name" value="UnbV_ASPIC"/>
    <property type="match status" value="1"/>
</dbReference>
<dbReference type="PANTHER" id="PTHR16026:SF0">
    <property type="entry name" value="CARTILAGE ACIDIC PROTEIN 1"/>
    <property type="match status" value="1"/>
</dbReference>
<dbReference type="Proteomes" id="UP000739538">
    <property type="component" value="Unassembled WGS sequence"/>
</dbReference>
<reference evidence="5" key="2">
    <citation type="journal article" date="2021" name="Microbiome">
        <title>Successional dynamics and alternative stable states in a saline activated sludge microbial community over 9 years.</title>
        <authorList>
            <person name="Wang Y."/>
            <person name="Ye J."/>
            <person name="Ju F."/>
            <person name="Liu L."/>
            <person name="Boyd J.A."/>
            <person name="Deng Y."/>
            <person name="Parks D.H."/>
            <person name="Jiang X."/>
            <person name="Yin X."/>
            <person name="Woodcroft B.J."/>
            <person name="Tyson G.W."/>
            <person name="Hugenholtz P."/>
            <person name="Polz M.F."/>
            <person name="Zhang T."/>
        </authorList>
    </citation>
    <scope>NUCLEOTIDE SEQUENCE</scope>
    <source>
        <strain evidence="5">HKST-UBA02</strain>
    </source>
</reference>
<dbReference type="Pfam" id="PF13517">
    <property type="entry name" value="FG-GAP_3"/>
    <property type="match status" value="2"/>
</dbReference>
<dbReference type="Pfam" id="PF13860">
    <property type="entry name" value="FlgD_ig"/>
    <property type="match status" value="1"/>
</dbReference>
<evidence type="ECO:0000256" key="1">
    <source>
        <dbReference type="ARBA" id="ARBA00022729"/>
    </source>
</evidence>
<feature type="chain" id="PRO_5036819010" evidence="2">
    <location>
        <begin position="29"/>
        <end position="623"/>
    </location>
</feature>
<dbReference type="PANTHER" id="PTHR16026">
    <property type="entry name" value="CARTILAGE ACIDIC PROTEIN 1"/>
    <property type="match status" value="1"/>
</dbReference>
<dbReference type="InterPro" id="IPR027039">
    <property type="entry name" value="Crtac1"/>
</dbReference>
<organism evidence="5 6">
    <name type="scientific">Eiseniibacteriota bacterium</name>
    <dbReference type="NCBI Taxonomy" id="2212470"/>
    <lineage>
        <taxon>Bacteria</taxon>
        <taxon>Candidatus Eiseniibacteriota</taxon>
    </lineage>
</organism>
<feature type="domain" description="ASPIC/UnbV" evidence="3">
    <location>
        <begin position="442"/>
        <end position="509"/>
    </location>
</feature>
<dbReference type="Gene3D" id="2.130.10.130">
    <property type="entry name" value="Integrin alpha, N-terminal"/>
    <property type="match status" value="1"/>
</dbReference>